<dbReference type="EMBL" id="JBBKYA010000003">
    <property type="protein sequence ID" value="MFD3275803.1"/>
    <property type="molecule type" value="Genomic_DNA"/>
</dbReference>
<comment type="caution">
    <text evidence="1">The sequence shown here is derived from an EMBL/GenBank/DDBJ whole genome shotgun (WGS) entry which is preliminary data.</text>
</comment>
<keyword evidence="2" id="KW-1185">Reference proteome</keyword>
<gene>
    <name evidence="1" type="ORF">SKC38_06155</name>
</gene>
<reference evidence="1 2" key="1">
    <citation type="submission" date="2024-03" db="EMBL/GenBank/DDBJ databases">
        <title>Aquirufa genome sequencing.</title>
        <authorList>
            <person name="Pitt A."/>
            <person name="Hahn M.W."/>
        </authorList>
    </citation>
    <scope>NUCLEOTIDE SEQUENCE [LARGE SCALE GENOMIC DNA]</scope>
    <source>
        <strain evidence="1 2">PLAD-142S6K</strain>
    </source>
</reference>
<accession>A0ABW6CXX7</accession>
<evidence type="ECO:0000313" key="2">
    <source>
        <dbReference type="Proteomes" id="UP001598114"/>
    </source>
</evidence>
<proteinExistence type="predicted"/>
<dbReference type="Proteomes" id="UP001598114">
    <property type="component" value="Unassembled WGS sequence"/>
</dbReference>
<evidence type="ECO:0000313" key="1">
    <source>
        <dbReference type="EMBL" id="MFD3275803.1"/>
    </source>
</evidence>
<organism evidence="1 2">
    <name type="scientific">Aquirufa echingensis</name>
    <dbReference type="NCBI Taxonomy" id="3096516"/>
    <lineage>
        <taxon>Bacteria</taxon>
        <taxon>Pseudomonadati</taxon>
        <taxon>Bacteroidota</taxon>
        <taxon>Cytophagia</taxon>
        <taxon>Cytophagales</taxon>
        <taxon>Flectobacillaceae</taxon>
        <taxon>Aquirufa</taxon>
    </lineage>
</organism>
<evidence type="ECO:0008006" key="3">
    <source>
        <dbReference type="Google" id="ProtNLM"/>
    </source>
</evidence>
<dbReference type="RefSeq" id="WP_377976057.1">
    <property type="nucleotide sequence ID" value="NZ_JBBKYA010000003.1"/>
</dbReference>
<sequence length="174" mass="20391">MKINKSQQLWYLLNRFDREESEATIILLKDQEQYPFFYLLNWNFDQGKQVLRKAALQSPIRSQFYQTHIDAPTISAQSLDENNNQNDIIDEFLQKMPSLAKAKRQGSAEENEADVDLSATTWSPPISETFAIILVKQEKYQQAIDIYEQLILAKPEKRLYFATRISELKQNINE</sequence>
<protein>
    <recommendedName>
        <fullName evidence="3">Tetratricopeptide repeat protein</fullName>
    </recommendedName>
</protein>
<name>A0ABW6CXX7_9BACT</name>